<evidence type="ECO:0000313" key="2">
    <source>
        <dbReference type="EMBL" id="KQL21274.1"/>
    </source>
</evidence>
<protein>
    <recommendedName>
        <fullName evidence="1">NERD domain-containing protein</fullName>
    </recommendedName>
</protein>
<dbReference type="Proteomes" id="UP000050996">
    <property type="component" value="Unassembled WGS sequence"/>
</dbReference>
<dbReference type="PROSITE" id="PS50965">
    <property type="entry name" value="NERD"/>
    <property type="match status" value="1"/>
</dbReference>
<dbReference type="Pfam" id="PF08378">
    <property type="entry name" value="NERD"/>
    <property type="match status" value="1"/>
</dbReference>
<sequence>MIIKERTIPIRIQKNEALLRRLPKDHIKRQEMEEDLRKRWAGYRGEQAVDYYLGKLPDKDFLIFHGIRLSNGEYFFQIDTLILTPYFALILEIKNYSGTLYFDPTFNQWIQTTQMGEKGYPCPIEQANQQKQGLKKWLEARNISIPIDFLVIISKPSTILKTAHVNTPILQKVLHVQFILDKIQKMKYKDPLLNTKELKRISRLMLKEHKPETLDILTFYKIHPTEIITGVICSNCMSIQMTKCYGSWICPECKQKDPHAHVRAVDDYFLLFNDSPLSNQKFRDFLHLTSPYIANRLLLSMNLPFTGSRKDRIYHSSETR</sequence>
<organism evidence="2 3">
    <name type="scientific">Cytobacillus solani</name>
    <dbReference type="NCBI Taxonomy" id="1637975"/>
    <lineage>
        <taxon>Bacteria</taxon>
        <taxon>Bacillati</taxon>
        <taxon>Bacillota</taxon>
        <taxon>Bacilli</taxon>
        <taxon>Bacillales</taxon>
        <taxon>Bacillaceae</taxon>
        <taxon>Cytobacillus</taxon>
    </lineage>
</organism>
<dbReference type="STRING" id="1637975.AN957_23730"/>
<dbReference type="AlphaFoldDB" id="A0A0Q3VI78"/>
<gene>
    <name evidence="2" type="ORF">AN957_23730</name>
</gene>
<proteinExistence type="predicted"/>
<feature type="domain" description="NERD" evidence="1">
    <location>
        <begin position="41"/>
        <end position="157"/>
    </location>
</feature>
<accession>A0A0Q3VI78</accession>
<evidence type="ECO:0000259" key="1">
    <source>
        <dbReference type="PROSITE" id="PS50965"/>
    </source>
</evidence>
<dbReference type="InterPro" id="IPR011528">
    <property type="entry name" value="NERD"/>
</dbReference>
<evidence type="ECO:0000313" key="3">
    <source>
        <dbReference type="Proteomes" id="UP000050996"/>
    </source>
</evidence>
<comment type="caution">
    <text evidence="2">The sequence shown here is derived from an EMBL/GenBank/DDBJ whole genome shotgun (WGS) entry which is preliminary data.</text>
</comment>
<reference evidence="2 3" key="1">
    <citation type="submission" date="2015-09" db="EMBL/GenBank/DDBJ databases">
        <title>Genome sequencing project for genomic taxonomy and phylogenomics of Bacillus-like bacteria.</title>
        <authorList>
            <person name="Liu B."/>
            <person name="Wang J."/>
            <person name="Zhu Y."/>
            <person name="Liu G."/>
            <person name="Chen Q."/>
            <person name="Chen Z."/>
            <person name="Lan J."/>
            <person name="Che J."/>
            <person name="Ge C."/>
            <person name="Shi H."/>
            <person name="Pan Z."/>
            <person name="Liu X."/>
        </authorList>
    </citation>
    <scope>NUCLEOTIDE SEQUENCE [LARGE SCALE GENOMIC DNA]</scope>
    <source>
        <strain evidence="2 3">FJAT-18043</strain>
    </source>
</reference>
<dbReference type="EMBL" id="LJIX01000006">
    <property type="protein sequence ID" value="KQL21274.1"/>
    <property type="molecule type" value="Genomic_DNA"/>
</dbReference>
<keyword evidence="3" id="KW-1185">Reference proteome</keyword>
<dbReference type="RefSeq" id="WP_056686428.1">
    <property type="nucleotide sequence ID" value="NZ_LJIX01000006.1"/>
</dbReference>
<dbReference type="PATRIC" id="fig|1637975.4.peg.4773"/>
<name>A0A0Q3VI78_9BACI</name>